<dbReference type="SMART" id="SM00321">
    <property type="entry name" value="WSC"/>
    <property type="match status" value="1"/>
</dbReference>
<organism evidence="4 5">
    <name type="scientific">Rhizoclosmatium globosum</name>
    <dbReference type="NCBI Taxonomy" id="329046"/>
    <lineage>
        <taxon>Eukaryota</taxon>
        <taxon>Fungi</taxon>
        <taxon>Fungi incertae sedis</taxon>
        <taxon>Chytridiomycota</taxon>
        <taxon>Chytridiomycota incertae sedis</taxon>
        <taxon>Chytridiomycetes</taxon>
        <taxon>Chytridiales</taxon>
        <taxon>Chytriomycetaceae</taxon>
        <taxon>Rhizoclosmatium</taxon>
    </lineage>
</organism>
<reference evidence="4 5" key="1">
    <citation type="submission" date="2016-07" db="EMBL/GenBank/DDBJ databases">
        <title>Pervasive Adenine N6-methylation of Active Genes in Fungi.</title>
        <authorList>
            <consortium name="DOE Joint Genome Institute"/>
            <person name="Mondo S.J."/>
            <person name="Dannebaum R.O."/>
            <person name="Kuo R.C."/>
            <person name="Labutti K."/>
            <person name="Haridas S."/>
            <person name="Kuo A."/>
            <person name="Salamov A."/>
            <person name="Ahrendt S.R."/>
            <person name="Lipzen A."/>
            <person name="Sullivan W."/>
            <person name="Andreopoulos W.B."/>
            <person name="Clum A."/>
            <person name="Lindquist E."/>
            <person name="Daum C."/>
            <person name="Ramamoorthy G.K."/>
            <person name="Gryganskyi A."/>
            <person name="Culley D."/>
            <person name="Magnuson J.K."/>
            <person name="James T.Y."/>
            <person name="O'Malley M.A."/>
            <person name="Stajich J.E."/>
            <person name="Spatafora J.W."/>
            <person name="Visel A."/>
            <person name="Grigoriev I.V."/>
        </authorList>
    </citation>
    <scope>NUCLEOTIDE SEQUENCE [LARGE SCALE GENOMIC DNA]</scope>
    <source>
        <strain evidence="4 5">JEL800</strain>
    </source>
</reference>
<feature type="compositionally biased region" description="Acidic residues" evidence="1">
    <location>
        <begin position="1136"/>
        <end position="1155"/>
    </location>
</feature>
<feature type="domain" description="WSC" evidence="3">
    <location>
        <begin position="512"/>
        <end position="605"/>
    </location>
</feature>
<dbReference type="EMBL" id="MCGO01000002">
    <property type="protein sequence ID" value="ORY53250.1"/>
    <property type="molecule type" value="Genomic_DNA"/>
</dbReference>
<comment type="caution">
    <text evidence="4">The sequence shown here is derived from an EMBL/GenBank/DDBJ whole genome shotgun (WGS) entry which is preliminary data.</text>
</comment>
<feature type="compositionally biased region" description="Basic and acidic residues" evidence="1">
    <location>
        <begin position="818"/>
        <end position="834"/>
    </location>
</feature>
<sequence>MHWFPFASIVAFASLTALAAPCADDPVNPIDCQIAHKSWPKVFTNPTACCSNEGVSCSGSQVCSIVCDGQGSITSITIAFNPNDATTSTAGGMPDLSGLSKLQTLKGDGNCFTNAAEKNLLNGPQCTVVPTFPLLDQLKAILIQPGVPGSCFTGLSAVQTTADLSTFCEKTLIPNLTFDNTRFCLSSAAKIKRDASGSVLGTSLVQAITSSALAVCDGILVADAVAIASIPVRETGASYTGKNNQALGALLGKNGNSGLSAAIASLVEFQVTLSPGLGLSIPGRRLVSGISNVILLSIEDIQGSFAVSSTVDSHATVMNGNGNSQVATLDSSVSSFWVYTRLSSNGQSLTVSVNTNKTPLLVYRFDINTSKKRDASFKIVFGSVPLNSASSTSSILFIASSTSAIPNVSTMVPISSIQLSSPIASSTESLANTSELTTSTTNIVNSVQVSNTASTRPAKPSASTTSSTFVTKATATKKKHSTTVVPLNIPDIPDVPVDSGPDDWNQLELSDAAVDAGCWTDNAATPDVGPYKTVIPNMGGAFDCYQECVAQGYTVSGTQNGTTCFCGTSFGNYDNEPGGHCFTPCPGDSTETCGGLKSNQIIFTGSGDALTNTNSTDQATGENNIPLDISVQKVVFKESDNVGAQQESGYIVLASQPGGIVQLSGPNGLGQQIPKPKSPNARRDAGNSVHLSETGLVVDDCPITLKETESDTVFIYCHKKLSAGTEAACQKQLGHIQEHVILSVPLDCAGGYFVRTDSVKILPASDPLYKVKEATSSILSVVINFDWKKSNNRRRDLVPDVGMVADFSNSGSESTLEDNEKGAVDGWNIEHPDQDQQNTTRRGISCKWTGSCSGNVDGGFNRVVPFPTIWLLHAGANCPVANANLDIYLKGQATFTGSYGVSIKGNLIPPRIHSGSAHFNAGGQIQLGMSLEAIASMQYDTGVKTLIESPVAGIYIPGIITGGLGAAIDGQFRAELEMSGRIDAEYKIDLPQINMRVGSGPPSAGNAPKAPNDVSGPTTSQDISASVNVAGNVRVDVYPRAFLKAYVLFGLVDLEAGAKADAYVGARLKAEASASTDEATSASVDLTIYAGLNAGLYASGKALWKGASFSKYTELYASPEIPIYTASIGTSKPAEENSDDVSERDEGFVDDEDAISDLTSSISPRSKAPKPLLSINLSKMCPKRKTR</sequence>
<evidence type="ECO:0000259" key="3">
    <source>
        <dbReference type="PROSITE" id="PS51212"/>
    </source>
</evidence>
<accession>A0A1Y2D1W8</accession>
<evidence type="ECO:0000256" key="2">
    <source>
        <dbReference type="SAM" id="SignalP"/>
    </source>
</evidence>
<gene>
    <name evidence="4" type="ORF">BCR33DRAFT_761482</name>
</gene>
<evidence type="ECO:0000313" key="4">
    <source>
        <dbReference type="EMBL" id="ORY53250.1"/>
    </source>
</evidence>
<dbReference type="Pfam" id="PF01822">
    <property type="entry name" value="WSC"/>
    <property type="match status" value="1"/>
</dbReference>
<dbReference type="STRING" id="329046.A0A1Y2D1W8"/>
<feature type="region of interest" description="Disordered" evidence="1">
    <location>
        <begin position="1128"/>
        <end position="1187"/>
    </location>
</feature>
<feature type="signal peptide" evidence="2">
    <location>
        <begin position="1"/>
        <end position="19"/>
    </location>
</feature>
<feature type="chain" id="PRO_5012779234" description="WSC domain-containing protein" evidence="2">
    <location>
        <begin position="20"/>
        <end position="1187"/>
    </location>
</feature>
<keyword evidence="2" id="KW-0732">Signal</keyword>
<dbReference type="InterPro" id="IPR002889">
    <property type="entry name" value="WSC_carb-bd"/>
</dbReference>
<evidence type="ECO:0000313" key="5">
    <source>
        <dbReference type="Proteomes" id="UP000193642"/>
    </source>
</evidence>
<name>A0A1Y2D1W8_9FUNG</name>
<keyword evidence="5" id="KW-1185">Reference proteome</keyword>
<evidence type="ECO:0000256" key="1">
    <source>
        <dbReference type="SAM" id="MobiDB-lite"/>
    </source>
</evidence>
<protein>
    <recommendedName>
        <fullName evidence="3">WSC domain-containing protein</fullName>
    </recommendedName>
</protein>
<dbReference type="AlphaFoldDB" id="A0A1Y2D1W8"/>
<dbReference type="OrthoDB" id="2162502at2759"/>
<feature type="region of interest" description="Disordered" evidence="1">
    <location>
        <begin position="997"/>
        <end position="1020"/>
    </location>
</feature>
<dbReference type="Proteomes" id="UP000193642">
    <property type="component" value="Unassembled WGS sequence"/>
</dbReference>
<feature type="region of interest" description="Disordered" evidence="1">
    <location>
        <begin position="809"/>
        <end position="841"/>
    </location>
</feature>
<dbReference type="PROSITE" id="PS51212">
    <property type="entry name" value="WSC"/>
    <property type="match status" value="1"/>
</dbReference>
<proteinExistence type="predicted"/>